<evidence type="ECO:0000313" key="3">
    <source>
        <dbReference type="Proteomes" id="UP001417504"/>
    </source>
</evidence>
<organism evidence="2 3">
    <name type="scientific">Stephania japonica</name>
    <dbReference type="NCBI Taxonomy" id="461633"/>
    <lineage>
        <taxon>Eukaryota</taxon>
        <taxon>Viridiplantae</taxon>
        <taxon>Streptophyta</taxon>
        <taxon>Embryophyta</taxon>
        <taxon>Tracheophyta</taxon>
        <taxon>Spermatophyta</taxon>
        <taxon>Magnoliopsida</taxon>
        <taxon>Ranunculales</taxon>
        <taxon>Menispermaceae</taxon>
        <taxon>Menispermoideae</taxon>
        <taxon>Cissampelideae</taxon>
        <taxon>Stephania</taxon>
    </lineage>
</organism>
<dbReference type="EMBL" id="JBBNAE010000008">
    <property type="protein sequence ID" value="KAK9103613.1"/>
    <property type="molecule type" value="Genomic_DNA"/>
</dbReference>
<dbReference type="PANTHER" id="PTHR35459:SF2">
    <property type="entry name" value="T1N6.14 PROTEIN"/>
    <property type="match status" value="1"/>
</dbReference>
<dbReference type="Proteomes" id="UP001417504">
    <property type="component" value="Unassembled WGS sequence"/>
</dbReference>
<evidence type="ECO:0000256" key="1">
    <source>
        <dbReference type="SAM" id="MobiDB-lite"/>
    </source>
</evidence>
<name>A0AAP0F8U7_9MAGN</name>
<protein>
    <submittedName>
        <fullName evidence="2">Uncharacterized protein</fullName>
    </submittedName>
</protein>
<proteinExistence type="predicted"/>
<feature type="compositionally biased region" description="Basic and acidic residues" evidence="1">
    <location>
        <begin position="81"/>
        <end position="92"/>
    </location>
</feature>
<evidence type="ECO:0000313" key="2">
    <source>
        <dbReference type="EMBL" id="KAK9103613.1"/>
    </source>
</evidence>
<keyword evidence="3" id="KW-1185">Reference proteome</keyword>
<gene>
    <name evidence="2" type="ORF">Sjap_020867</name>
</gene>
<dbReference type="PANTHER" id="PTHR35459">
    <property type="entry name" value="T1N6.14 PROTEIN"/>
    <property type="match status" value="1"/>
</dbReference>
<sequence>MEVAQNAMAQIPRETKKRKLETVDHGCFDICNLVKELRPHFIEVLRSPDFRNSKAAQEIRQQTKLILDICEQITSGTIPLEETRKREKKPTSRSEYLGNGRGQQGPVVGGSNFGWNFIMYPGGDAVYYGVTKESFLASSYLKKEDIPS</sequence>
<dbReference type="AlphaFoldDB" id="A0AAP0F8U7"/>
<comment type="caution">
    <text evidence="2">The sequence shown here is derived from an EMBL/GenBank/DDBJ whole genome shotgun (WGS) entry which is preliminary data.</text>
</comment>
<feature type="region of interest" description="Disordered" evidence="1">
    <location>
        <begin position="80"/>
        <end position="104"/>
    </location>
</feature>
<reference evidence="2 3" key="1">
    <citation type="submission" date="2024-01" db="EMBL/GenBank/DDBJ databases">
        <title>Genome assemblies of Stephania.</title>
        <authorList>
            <person name="Yang L."/>
        </authorList>
    </citation>
    <scope>NUCLEOTIDE SEQUENCE [LARGE SCALE GENOMIC DNA]</scope>
    <source>
        <strain evidence="2">QJT</strain>
        <tissue evidence="2">Leaf</tissue>
    </source>
</reference>
<accession>A0AAP0F8U7</accession>